<dbReference type="Proteomes" id="UP001595796">
    <property type="component" value="Unassembled WGS sequence"/>
</dbReference>
<dbReference type="EMBL" id="JBHSJF010000005">
    <property type="protein sequence ID" value="MFC5067471.1"/>
    <property type="molecule type" value="Genomic_DNA"/>
</dbReference>
<protein>
    <submittedName>
        <fullName evidence="1">Uncharacterized protein</fullName>
    </submittedName>
</protein>
<dbReference type="RefSeq" id="WP_114956966.1">
    <property type="nucleotide sequence ID" value="NZ_JBHSJF010000005.1"/>
</dbReference>
<reference evidence="2" key="1">
    <citation type="journal article" date="2019" name="Int. J. Syst. Evol. Microbiol.">
        <title>The Global Catalogue of Microorganisms (GCM) 10K type strain sequencing project: providing services to taxonomists for standard genome sequencing and annotation.</title>
        <authorList>
            <consortium name="The Broad Institute Genomics Platform"/>
            <consortium name="The Broad Institute Genome Sequencing Center for Infectious Disease"/>
            <person name="Wu L."/>
            <person name="Ma J."/>
        </authorList>
    </citation>
    <scope>NUCLEOTIDE SEQUENCE [LARGE SCALE GENOMIC DNA]</scope>
    <source>
        <strain evidence="2">CGMCC 1.16444</strain>
    </source>
</reference>
<keyword evidence="2" id="KW-1185">Reference proteome</keyword>
<accession>A0ABV9YXY9</accession>
<name>A0ABV9YXY9_9HYPH</name>
<proteinExistence type="predicted"/>
<evidence type="ECO:0000313" key="1">
    <source>
        <dbReference type="EMBL" id="MFC5067471.1"/>
    </source>
</evidence>
<organism evidence="1 2">
    <name type="scientific">Flaviflagellibacter deserti</name>
    <dbReference type="NCBI Taxonomy" id="2267266"/>
    <lineage>
        <taxon>Bacteria</taxon>
        <taxon>Pseudomonadati</taxon>
        <taxon>Pseudomonadota</taxon>
        <taxon>Alphaproteobacteria</taxon>
        <taxon>Hyphomicrobiales</taxon>
        <taxon>Flaviflagellibacter</taxon>
    </lineage>
</organism>
<comment type="caution">
    <text evidence="1">The sequence shown here is derived from an EMBL/GenBank/DDBJ whole genome shotgun (WGS) entry which is preliminary data.</text>
</comment>
<evidence type="ECO:0000313" key="2">
    <source>
        <dbReference type="Proteomes" id="UP001595796"/>
    </source>
</evidence>
<gene>
    <name evidence="1" type="ORF">ACFPFW_05510</name>
</gene>
<sequence length="97" mass="10697">MFVASVFSGQSKAVHRAFSRLAAANLFATGEALEFFDGEIDRIEIRSVPADTEEKAIAGASSRRGELIKVVDQPEPMDDETRRRREAARKLLGDFGL</sequence>